<evidence type="ECO:0000313" key="4">
    <source>
        <dbReference type="Proteomes" id="UP001204151"/>
    </source>
</evidence>
<feature type="transmembrane region" description="Helical" evidence="2">
    <location>
        <begin position="34"/>
        <end position="56"/>
    </location>
</feature>
<dbReference type="EMBL" id="JANUGW010000014">
    <property type="protein sequence ID" value="MCS0583599.1"/>
    <property type="molecule type" value="Genomic_DNA"/>
</dbReference>
<dbReference type="Proteomes" id="UP001204151">
    <property type="component" value="Unassembled WGS sequence"/>
</dbReference>
<feature type="coiled-coil region" evidence="1">
    <location>
        <begin position="238"/>
        <end position="265"/>
    </location>
</feature>
<dbReference type="PANTHER" id="PTHR30386">
    <property type="entry name" value="MEMBRANE FUSION SUBUNIT OF EMRAB-TOLC MULTIDRUG EFFLUX PUMP"/>
    <property type="match status" value="1"/>
</dbReference>
<accession>A0ABT1ZUR4</accession>
<reference evidence="3 4" key="1">
    <citation type="submission" date="2022-08" db="EMBL/GenBank/DDBJ databases">
        <title>Reclassification of Massilia species as members of the genera Telluria, Duganella, Pseudoduganella, Mokoshia gen. nov. and Zemynaea gen. nov. using orthogonal and non-orthogonal genome-based approaches.</title>
        <authorList>
            <person name="Bowman J.P."/>
        </authorList>
    </citation>
    <scope>NUCLEOTIDE SEQUENCE [LARGE SCALE GENOMIC DNA]</scope>
    <source>
        <strain evidence="3 4">JCM 31316</strain>
    </source>
</reference>
<keyword evidence="2" id="KW-0472">Membrane</keyword>
<protein>
    <submittedName>
        <fullName evidence="3">HlyD family efflux transporter periplasmic adaptor subunit</fullName>
    </submittedName>
</protein>
<evidence type="ECO:0000256" key="2">
    <source>
        <dbReference type="SAM" id="Phobius"/>
    </source>
</evidence>
<gene>
    <name evidence="3" type="ORF">NX784_18565</name>
</gene>
<evidence type="ECO:0000256" key="1">
    <source>
        <dbReference type="SAM" id="Coils"/>
    </source>
</evidence>
<dbReference type="RefSeq" id="WP_258818183.1">
    <property type="nucleotide sequence ID" value="NZ_JANUGW010000014.1"/>
</dbReference>
<keyword evidence="2" id="KW-0812">Transmembrane</keyword>
<organism evidence="3 4">
    <name type="scientific">Massilia pinisoli</name>
    <dbReference type="NCBI Taxonomy" id="1772194"/>
    <lineage>
        <taxon>Bacteria</taxon>
        <taxon>Pseudomonadati</taxon>
        <taxon>Pseudomonadota</taxon>
        <taxon>Betaproteobacteria</taxon>
        <taxon>Burkholderiales</taxon>
        <taxon>Oxalobacteraceae</taxon>
        <taxon>Telluria group</taxon>
        <taxon>Massilia</taxon>
    </lineage>
</organism>
<proteinExistence type="predicted"/>
<keyword evidence="2" id="KW-1133">Transmembrane helix</keyword>
<dbReference type="PANTHER" id="PTHR30386:SF28">
    <property type="entry name" value="EXPORTED PROTEIN"/>
    <property type="match status" value="1"/>
</dbReference>
<keyword evidence="4" id="KW-1185">Reference proteome</keyword>
<keyword evidence="1" id="KW-0175">Coiled coil</keyword>
<dbReference type="Gene3D" id="2.40.50.100">
    <property type="match status" value="1"/>
</dbReference>
<comment type="caution">
    <text evidence="3">The sequence shown here is derived from an EMBL/GenBank/DDBJ whole genome shotgun (WGS) entry which is preliminary data.</text>
</comment>
<dbReference type="InterPro" id="IPR050739">
    <property type="entry name" value="MFP"/>
</dbReference>
<dbReference type="PRINTS" id="PR01490">
    <property type="entry name" value="RTXTOXIND"/>
</dbReference>
<name>A0ABT1ZUR4_9BURK</name>
<feature type="coiled-coil region" evidence="1">
    <location>
        <begin position="140"/>
        <end position="174"/>
    </location>
</feature>
<evidence type="ECO:0000313" key="3">
    <source>
        <dbReference type="EMBL" id="MCS0583599.1"/>
    </source>
</evidence>
<sequence>MSNIEVPNSLLFRREATASLGQQWLGTIHLAQPLSSWLISGLAFVILLAFITFVLVGTITKKARVTGILVPGKGSLVINAPNAGVLVRTYITEGQRVRAGEPLFELSTERQGSRGELTALIAQQLKSRTSSLETERRLRLAQNEERKTVLTQRLQSLNAEANQLAQETELIKRRLALAQQTLRKYETLQASGYFSAAQTQQQEEAVIDLSTRLANEGRTAAQLRATRLEVEGELVALATSLATDLAQLQRAQASLEQEIAENNSRKSVLITAPQDGKLTTITYQAGQAINGGQTLATLIPMRSDNADGATELEVHLYAPSRTAGFVARGQNVLIRYQAFPYQKFGLQKGIVIDVSATPFAPNELPQNLASTILTNAQQNAREGSGGEALYRIKVRPEKQTIQAYGRSQYLKPGMTLEADVMQDSRKIWEWIAEPLLAIAK</sequence>